<comment type="caution">
    <text evidence="2">The sequence shown here is derived from an EMBL/GenBank/DDBJ whole genome shotgun (WGS) entry which is preliminary data.</text>
</comment>
<name>A0ABU2HS87_9RHOB</name>
<dbReference type="CDD" id="cd21173">
    <property type="entry name" value="NucC-like"/>
    <property type="match status" value="1"/>
</dbReference>
<evidence type="ECO:0000313" key="3">
    <source>
        <dbReference type="Proteomes" id="UP001269144"/>
    </source>
</evidence>
<gene>
    <name evidence="2" type="ORF">RGQ15_10135</name>
</gene>
<dbReference type="InterPro" id="IPR046537">
    <property type="entry name" value="DUF6602"/>
</dbReference>
<feature type="domain" description="DUF6602" evidence="1">
    <location>
        <begin position="36"/>
        <end position="144"/>
    </location>
</feature>
<dbReference type="Pfam" id="PF20247">
    <property type="entry name" value="DUF6602"/>
    <property type="match status" value="1"/>
</dbReference>
<sequence length="291" mass="32815">MDGRRLQGFWNQEVLALLAVYRQFETLLPSPHFEGAEHRGEDGRYVEALLRNYLQKYLPKDLEVLTGFILRPAVKTGKNTRNRKNEADQHSTQLDIIVYDTGTYPVFQRMGETAIVPPEGVIAVLSVKKTLRDADLSAECRALATAGHICRSDEGQPEDRRRGPFLALVGAGSQFADKLVAKETKIFQKLQDLYADRSKFDDMVGFIGDLSGWYVFKARPTTSPTADSGVARYFYLSLEKDELHHSFQFLISGILSVYYDDTRRNVKRPGYTAFPAMPAQKLGGIPFKGLR</sequence>
<proteinExistence type="predicted"/>
<evidence type="ECO:0000313" key="2">
    <source>
        <dbReference type="EMBL" id="MDS9467924.1"/>
    </source>
</evidence>
<dbReference type="EMBL" id="JAVQLW010000001">
    <property type="protein sequence ID" value="MDS9467924.1"/>
    <property type="molecule type" value="Genomic_DNA"/>
</dbReference>
<reference evidence="3" key="1">
    <citation type="submission" date="2023-07" db="EMBL/GenBank/DDBJ databases">
        <title>Paracoccus sp. MBLB3053 whole genome sequence.</title>
        <authorList>
            <person name="Hwang C.Y."/>
            <person name="Cho E.-S."/>
            <person name="Seo M.-J."/>
        </authorList>
    </citation>
    <scope>NUCLEOTIDE SEQUENCE [LARGE SCALE GENOMIC DNA]</scope>
    <source>
        <strain evidence="3">MBLB3053</strain>
    </source>
</reference>
<evidence type="ECO:0000259" key="1">
    <source>
        <dbReference type="Pfam" id="PF20247"/>
    </source>
</evidence>
<organism evidence="2 3">
    <name type="scientific">Paracoccus aurantius</name>
    <dbReference type="NCBI Taxonomy" id="3073814"/>
    <lineage>
        <taxon>Bacteria</taxon>
        <taxon>Pseudomonadati</taxon>
        <taxon>Pseudomonadota</taxon>
        <taxon>Alphaproteobacteria</taxon>
        <taxon>Rhodobacterales</taxon>
        <taxon>Paracoccaceae</taxon>
        <taxon>Paracoccus</taxon>
    </lineage>
</organism>
<dbReference type="RefSeq" id="WP_311160097.1">
    <property type="nucleotide sequence ID" value="NZ_JAVQLW010000001.1"/>
</dbReference>
<keyword evidence="3" id="KW-1185">Reference proteome</keyword>
<dbReference type="Proteomes" id="UP001269144">
    <property type="component" value="Unassembled WGS sequence"/>
</dbReference>
<protein>
    <recommendedName>
        <fullName evidence="1">DUF6602 domain-containing protein</fullName>
    </recommendedName>
</protein>
<accession>A0ABU2HS87</accession>